<sequence length="62" mass="6825">MTLRIGAEEEFHLLDARSGLLVSRARAVLDRLPGHGFGPEFRQCVVESNSGVHETLDGLRAH</sequence>
<dbReference type="Gene3D" id="3.30.590.20">
    <property type="match status" value="1"/>
</dbReference>
<dbReference type="Proteomes" id="UP001458415">
    <property type="component" value="Unassembled WGS sequence"/>
</dbReference>
<name>A0ABV1WJC3_9ACTN</name>
<dbReference type="GO" id="GO:0016874">
    <property type="term" value="F:ligase activity"/>
    <property type="evidence" value="ECO:0007669"/>
    <property type="project" value="UniProtKB-KW"/>
</dbReference>
<evidence type="ECO:0000313" key="2">
    <source>
        <dbReference type="Proteomes" id="UP001458415"/>
    </source>
</evidence>
<evidence type="ECO:0000313" key="1">
    <source>
        <dbReference type="EMBL" id="MER6984283.1"/>
    </source>
</evidence>
<feature type="non-terminal residue" evidence="1">
    <location>
        <position position="62"/>
    </location>
</feature>
<reference evidence="1 2" key="1">
    <citation type="submission" date="2024-06" db="EMBL/GenBank/DDBJ databases">
        <title>The Natural Products Discovery Center: Release of the First 8490 Sequenced Strains for Exploring Actinobacteria Biosynthetic Diversity.</title>
        <authorList>
            <person name="Kalkreuter E."/>
            <person name="Kautsar S.A."/>
            <person name="Yang D."/>
            <person name="Bader C.D."/>
            <person name="Teijaro C.N."/>
            <person name="Fluegel L."/>
            <person name="Davis C.M."/>
            <person name="Simpson J.R."/>
            <person name="Lauterbach L."/>
            <person name="Steele A.D."/>
            <person name="Gui C."/>
            <person name="Meng S."/>
            <person name="Li G."/>
            <person name="Viehrig K."/>
            <person name="Ye F."/>
            <person name="Su P."/>
            <person name="Kiefer A.F."/>
            <person name="Nichols A."/>
            <person name="Cepeda A.J."/>
            <person name="Yan W."/>
            <person name="Fan B."/>
            <person name="Jiang Y."/>
            <person name="Adhikari A."/>
            <person name="Zheng C.-J."/>
            <person name="Schuster L."/>
            <person name="Cowan T.M."/>
            <person name="Smanski M.J."/>
            <person name="Chevrette M.G."/>
            <person name="De Carvalho L.P.S."/>
            <person name="Shen B."/>
        </authorList>
    </citation>
    <scope>NUCLEOTIDE SEQUENCE [LARGE SCALE GENOMIC DNA]</scope>
    <source>
        <strain evidence="1 2">NPDC000634</strain>
    </source>
</reference>
<protein>
    <submittedName>
        <fullName evidence="1">Glutamate--cysteine ligase</fullName>
    </submittedName>
</protein>
<keyword evidence="2" id="KW-1185">Reference proteome</keyword>
<dbReference type="EMBL" id="JBEPCU010001741">
    <property type="protein sequence ID" value="MER6984283.1"/>
    <property type="molecule type" value="Genomic_DNA"/>
</dbReference>
<accession>A0ABV1WJC3</accession>
<proteinExistence type="predicted"/>
<gene>
    <name evidence="1" type="ORF">ABT317_46885</name>
</gene>
<dbReference type="InterPro" id="IPR014746">
    <property type="entry name" value="Gln_synth/guanido_kin_cat_dom"/>
</dbReference>
<dbReference type="SUPFAM" id="SSF55931">
    <property type="entry name" value="Glutamine synthetase/guanido kinase"/>
    <property type="match status" value="1"/>
</dbReference>
<comment type="caution">
    <text evidence="1">The sequence shown here is derived from an EMBL/GenBank/DDBJ whole genome shotgun (WGS) entry which is preliminary data.</text>
</comment>
<organism evidence="1 2">
    <name type="scientific">Streptomyces carpinensis</name>
    <dbReference type="NCBI Taxonomy" id="66369"/>
    <lineage>
        <taxon>Bacteria</taxon>
        <taxon>Bacillati</taxon>
        <taxon>Actinomycetota</taxon>
        <taxon>Actinomycetes</taxon>
        <taxon>Kitasatosporales</taxon>
        <taxon>Streptomycetaceae</taxon>
        <taxon>Streptomyces</taxon>
    </lineage>
</organism>
<keyword evidence="1" id="KW-0436">Ligase</keyword>